<dbReference type="SUPFAM" id="SSF81383">
    <property type="entry name" value="F-box domain"/>
    <property type="match status" value="1"/>
</dbReference>
<reference evidence="1 2" key="1">
    <citation type="journal article" date="2014" name="Agronomy (Basel)">
        <title>A Draft Genome Sequence for Ensete ventricosum, the Drought-Tolerant Tree Against Hunger.</title>
        <authorList>
            <person name="Harrison J."/>
            <person name="Moore K.A."/>
            <person name="Paszkiewicz K."/>
            <person name="Jones T."/>
            <person name="Grant M."/>
            <person name="Ambacheew D."/>
            <person name="Muzemil S."/>
            <person name="Studholme D.J."/>
        </authorList>
    </citation>
    <scope>NUCLEOTIDE SEQUENCE [LARGE SCALE GENOMIC DNA]</scope>
</reference>
<evidence type="ECO:0000313" key="2">
    <source>
        <dbReference type="Proteomes" id="UP000287651"/>
    </source>
</evidence>
<dbReference type="PROSITE" id="PS50181">
    <property type="entry name" value="FBOX"/>
    <property type="match status" value="1"/>
</dbReference>
<dbReference type="Pfam" id="PF14299">
    <property type="entry name" value="PP2"/>
    <property type="match status" value="1"/>
</dbReference>
<dbReference type="InterPro" id="IPR025886">
    <property type="entry name" value="PP2-like"/>
</dbReference>
<dbReference type="EMBL" id="AMZH03004847">
    <property type="protein sequence ID" value="RRT67993.1"/>
    <property type="molecule type" value="Genomic_DNA"/>
</dbReference>
<gene>
    <name evidence="1" type="ORF">B296_00026137</name>
</gene>
<dbReference type="InterPro" id="IPR036047">
    <property type="entry name" value="F-box-like_dom_sf"/>
</dbReference>
<dbReference type="InterPro" id="IPR001810">
    <property type="entry name" value="F-box_dom"/>
</dbReference>
<dbReference type="AlphaFoldDB" id="A0A426ZVJ8"/>
<comment type="caution">
    <text evidence="1">The sequence shown here is derived from an EMBL/GenBank/DDBJ whole genome shotgun (WGS) entry which is preliminary data.</text>
</comment>
<dbReference type="PANTHER" id="PTHR31960:SF30">
    <property type="entry name" value="OS04G0571300 PROTEIN"/>
    <property type="match status" value="1"/>
</dbReference>
<dbReference type="CDD" id="cd22162">
    <property type="entry name" value="F-box_AtSKIP3-like"/>
    <property type="match status" value="1"/>
</dbReference>
<dbReference type="PANTHER" id="PTHR31960">
    <property type="entry name" value="F-BOX PROTEIN PP2-A15"/>
    <property type="match status" value="1"/>
</dbReference>
<dbReference type="Proteomes" id="UP000287651">
    <property type="component" value="Unassembled WGS sequence"/>
</dbReference>
<organism evidence="1 2">
    <name type="scientific">Ensete ventricosum</name>
    <name type="common">Abyssinian banana</name>
    <name type="synonym">Musa ensete</name>
    <dbReference type="NCBI Taxonomy" id="4639"/>
    <lineage>
        <taxon>Eukaryota</taxon>
        <taxon>Viridiplantae</taxon>
        <taxon>Streptophyta</taxon>
        <taxon>Embryophyta</taxon>
        <taxon>Tracheophyta</taxon>
        <taxon>Spermatophyta</taxon>
        <taxon>Magnoliopsida</taxon>
        <taxon>Liliopsida</taxon>
        <taxon>Zingiberales</taxon>
        <taxon>Musaceae</taxon>
        <taxon>Ensete</taxon>
    </lineage>
</organism>
<evidence type="ECO:0000313" key="1">
    <source>
        <dbReference type="EMBL" id="RRT67993.1"/>
    </source>
</evidence>
<protein>
    <submittedName>
        <fullName evidence="1">Uncharacterized protein</fullName>
    </submittedName>
</protein>
<accession>A0A426ZVJ8</accession>
<proteinExistence type="predicted"/>
<sequence>MGAGASSVMGREGEAEDHETGLGNLPESCVAAVLLYLDPPEICRAAHLSRTFRGAASADFVWEAKLPENYMYLVELASGGKSPGERDRLCLKEVYARLCRPNPFDGGNKSAHLLLWKLFYTVAYLQHTWWFEVDGEIDFYFPAGTYSLFFRLHLGRASKRLGRRICSSEHIHGWDIKPVQFQLSTSDGQNTISHCYLDEPGRWILYHAGVFVVENSNISTKIQFSLTQIDCTHTKGGVCVDSVLIYPKGFIPKRSLFPTCKSV</sequence>
<name>A0A426ZVJ8_ENSVE</name>
<dbReference type="Pfam" id="PF12937">
    <property type="entry name" value="F-box-like"/>
    <property type="match status" value="1"/>
</dbReference>
<dbReference type="Gene3D" id="1.20.1280.50">
    <property type="match status" value="1"/>
</dbReference>